<evidence type="ECO:0000313" key="4">
    <source>
        <dbReference type="Proteomes" id="UP000322139"/>
    </source>
</evidence>
<evidence type="ECO:0000313" key="2">
    <source>
        <dbReference type="EMBL" id="TYS50234.1"/>
    </source>
</evidence>
<dbReference type="Proteomes" id="UP000323732">
    <property type="component" value="Unassembled WGS sequence"/>
</dbReference>
<sequence length="108" mass="13077">MHSYIEDSLNEWKEDISKVLDQINQDYEEVKRELQVYTYKYGITKQVIQSTVNDEIIETIREQYHRPFEEKYNELKGSIRDLEEKRKVFQMFVHKIDEVCRKGAAKTV</sequence>
<gene>
    <name evidence="3" type="ORF">FZD47_09315</name>
    <name evidence="2" type="ORF">FZD51_06710</name>
</gene>
<evidence type="ECO:0000313" key="5">
    <source>
        <dbReference type="Proteomes" id="UP000323732"/>
    </source>
</evidence>
<evidence type="ECO:0000256" key="1">
    <source>
        <dbReference type="SAM" id="Coils"/>
    </source>
</evidence>
<dbReference type="RefSeq" id="WP_009793035.1">
    <property type="nucleotide sequence ID" value="NZ_CP160000.1"/>
</dbReference>
<comment type="caution">
    <text evidence="3">The sequence shown here is derived from an EMBL/GenBank/DDBJ whole genome shotgun (WGS) entry which is preliminary data.</text>
</comment>
<name>A0A5D4SKJ9_9BACI</name>
<evidence type="ECO:0000313" key="3">
    <source>
        <dbReference type="EMBL" id="TYS63710.1"/>
    </source>
</evidence>
<dbReference type="EMBL" id="VTES01000003">
    <property type="protein sequence ID" value="TYS63710.1"/>
    <property type="molecule type" value="Genomic_DNA"/>
</dbReference>
<dbReference type="AlphaFoldDB" id="A0A5D4SKJ9"/>
<organism evidence="3 5">
    <name type="scientific">Bacillus infantis</name>
    <dbReference type="NCBI Taxonomy" id="324767"/>
    <lineage>
        <taxon>Bacteria</taxon>
        <taxon>Bacillati</taxon>
        <taxon>Bacillota</taxon>
        <taxon>Bacilli</taxon>
        <taxon>Bacillales</taxon>
        <taxon>Bacillaceae</taxon>
        <taxon>Bacillus</taxon>
    </lineage>
</organism>
<dbReference type="EMBL" id="VTER01000003">
    <property type="protein sequence ID" value="TYS50234.1"/>
    <property type="molecule type" value="Genomic_DNA"/>
</dbReference>
<feature type="coiled-coil region" evidence="1">
    <location>
        <begin position="13"/>
        <end position="40"/>
    </location>
</feature>
<protein>
    <submittedName>
        <fullName evidence="3">Uncharacterized protein</fullName>
    </submittedName>
</protein>
<keyword evidence="1" id="KW-0175">Coiled coil</keyword>
<reference evidence="4 5" key="1">
    <citation type="submission" date="2019-08" db="EMBL/GenBank/DDBJ databases">
        <title>Bacillus genomes from the desert of Cuatro Cienegas, Coahuila.</title>
        <authorList>
            <person name="Olmedo-Alvarez G."/>
        </authorList>
    </citation>
    <scope>NUCLEOTIDE SEQUENCE [LARGE SCALE GENOMIC DNA]</scope>
    <source>
        <strain evidence="3 5">CH37_1T</strain>
        <strain evidence="2 4">CH446_14T</strain>
    </source>
</reference>
<dbReference type="GeneID" id="97351420"/>
<proteinExistence type="predicted"/>
<accession>A0A5D4SKJ9</accession>
<dbReference type="Proteomes" id="UP000322139">
    <property type="component" value="Unassembled WGS sequence"/>
</dbReference>